<dbReference type="InterPro" id="IPR040183">
    <property type="entry name" value="THUMPD1-like"/>
</dbReference>
<reference evidence="1 2" key="1">
    <citation type="submission" date="2019-01" db="EMBL/GenBank/DDBJ databases">
        <title>Genomes sequencing and comparative genomics of infectious freshwater microsporidia, Cucumispora dikerogammari and Thelohania contejeani.</title>
        <authorList>
            <person name="Cormier A."/>
            <person name="Giraud I."/>
            <person name="Wattier R."/>
            <person name="Teixeira M."/>
            <person name="Grandjean F."/>
            <person name="Rigaud T."/>
            <person name="Cordaux R."/>
        </authorList>
    </citation>
    <scope>NUCLEOTIDE SEQUENCE [LARGE SCALE GENOMIC DNA]</scope>
    <source>
        <strain evidence="1">T1</strain>
        <tissue evidence="1">Spores</tissue>
    </source>
</reference>
<keyword evidence="2" id="KW-1185">Reference proteome</keyword>
<dbReference type="SUPFAM" id="SSF143437">
    <property type="entry name" value="THUMP domain-like"/>
    <property type="match status" value="1"/>
</dbReference>
<name>A0ABQ7HYD9_9MICR</name>
<dbReference type="PANTHER" id="PTHR13452">
    <property type="entry name" value="THUMP DOMAIN CONTAINING PROTEIN 1-RELATED"/>
    <property type="match status" value="1"/>
</dbReference>
<proteinExistence type="predicted"/>
<protein>
    <recommendedName>
        <fullName evidence="3">THUMP domain-containing protein</fullName>
    </recommendedName>
</protein>
<evidence type="ECO:0000313" key="2">
    <source>
        <dbReference type="Proteomes" id="UP001516464"/>
    </source>
</evidence>
<evidence type="ECO:0008006" key="3">
    <source>
        <dbReference type="Google" id="ProtNLM"/>
    </source>
</evidence>
<dbReference type="EMBL" id="SBIQ01000119">
    <property type="protein sequence ID" value="KAF7683180.1"/>
    <property type="molecule type" value="Genomic_DNA"/>
</dbReference>
<sequence>MKSGFLISCNRGRDKQARTEALRLLYLTIVNTNDNNKDLAIEDSIKNEKEHLTKLFSYTSLKKIKSLFLIENKSDIIPTEIYTRLRDLNLCTKEVHRIIPLNKITSHNYKDMILSLCYELNKTTSMTYKILFEYRLCDKKIKEEIFEIITSTVELKVCLDNPDYIFIVEVMKKHVGASIIKNDGSNFNFRISK</sequence>
<dbReference type="Proteomes" id="UP001516464">
    <property type="component" value="Unassembled WGS sequence"/>
</dbReference>
<dbReference type="PANTHER" id="PTHR13452:SF10">
    <property type="entry name" value="THUMP DOMAIN-CONTAINING PROTEIN 1"/>
    <property type="match status" value="1"/>
</dbReference>
<dbReference type="CDD" id="cd11717">
    <property type="entry name" value="THUMP_THUMPD1_like"/>
    <property type="match status" value="1"/>
</dbReference>
<evidence type="ECO:0000313" key="1">
    <source>
        <dbReference type="EMBL" id="KAF7683180.1"/>
    </source>
</evidence>
<accession>A0ABQ7HYD9</accession>
<dbReference type="Gene3D" id="3.30.2300.10">
    <property type="entry name" value="THUMP superfamily"/>
    <property type="match status" value="1"/>
</dbReference>
<comment type="caution">
    <text evidence="1">The sequence shown here is derived from an EMBL/GenBank/DDBJ whole genome shotgun (WGS) entry which is preliminary data.</text>
</comment>
<organism evidence="1 2">
    <name type="scientific">Astathelohania contejeani</name>
    <dbReference type="NCBI Taxonomy" id="164912"/>
    <lineage>
        <taxon>Eukaryota</taxon>
        <taxon>Fungi</taxon>
        <taxon>Fungi incertae sedis</taxon>
        <taxon>Microsporidia</taxon>
        <taxon>Astathelohaniidae</taxon>
        <taxon>Astathelohania</taxon>
    </lineage>
</organism>
<gene>
    <name evidence="1" type="ORF">TCON_1610</name>
</gene>